<dbReference type="Proteomes" id="UP000018958">
    <property type="component" value="Unassembled WGS sequence"/>
</dbReference>
<dbReference type="AlphaFoldDB" id="W2VX31"/>
<dbReference type="OrthoDB" id="124018at2759"/>
<reference evidence="1 2" key="1">
    <citation type="submission" date="2013-11" db="EMBL/GenBank/DDBJ databases">
        <title>The Genome Sequence of Phytophthora parasitica CJ01A1.</title>
        <authorList>
            <consortium name="The Broad Institute Genomics Platform"/>
            <person name="Russ C."/>
            <person name="Tyler B."/>
            <person name="Panabieres F."/>
            <person name="Shan W."/>
            <person name="Tripathy S."/>
            <person name="Grunwald N."/>
            <person name="Machado M."/>
            <person name="Johnson C.S."/>
            <person name="Walker B."/>
            <person name="Young S.K."/>
            <person name="Zeng Q."/>
            <person name="Gargeya S."/>
            <person name="Fitzgerald M."/>
            <person name="Haas B."/>
            <person name="Abouelleil A."/>
            <person name="Allen A.W."/>
            <person name="Alvarado L."/>
            <person name="Arachchi H.M."/>
            <person name="Berlin A.M."/>
            <person name="Chapman S.B."/>
            <person name="Gainer-Dewar J."/>
            <person name="Goldberg J."/>
            <person name="Griggs A."/>
            <person name="Gujja S."/>
            <person name="Hansen M."/>
            <person name="Howarth C."/>
            <person name="Imamovic A."/>
            <person name="Ireland A."/>
            <person name="Larimer J."/>
            <person name="McCowan C."/>
            <person name="Murphy C."/>
            <person name="Pearson M."/>
            <person name="Poon T.W."/>
            <person name="Priest M."/>
            <person name="Roberts A."/>
            <person name="Saif S."/>
            <person name="Shea T."/>
            <person name="Sisk P."/>
            <person name="Sykes S."/>
            <person name="Wortman J."/>
            <person name="Nusbaum C."/>
            <person name="Birren B."/>
        </authorList>
    </citation>
    <scope>NUCLEOTIDE SEQUENCE [LARGE SCALE GENOMIC DNA]</scope>
    <source>
        <strain evidence="1 2">CJ01A1</strain>
    </source>
</reference>
<evidence type="ECO:0000313" key="1">
    <source>
        <dbReference type="EMBL" id="ETP02875.1"/>
    </source>
</evidence>
<proteinExistence type="predicted"/>
<dbReference type="PANTHER" id="PTHR40866:SF1">
    <property type="entry name" value="BED-TYPE DOMAIN-CONTAINING PROTEIN"/>
    <property type="match status" value="1"/>
</dbReference>
<dbReference type="SUPFAM" id="SSF53098">
    <property type="entry name" value="Ribonuclease H-like"/>
    <property type="match status" value="1"/>
</dbReference>
<dbReference type="PANTHER" id="PTHR40866">
    <property type="entry name" value="BED-TYPE DOMAIN-CONTAINING PROTEIN"/>
    <property type="match status" value="1"/>
</dbReference>
<comment type="caution">
    <text evidence="1">The sequence shown here is derived from an EMBL/GenBank/DDBJ whole genome shotgun (WGS) entry which is preliminary data.</text>
</comment>
<protein>
    <recommendedName>
        <fullName evidence="3">HAT C-terminal dimerisation domain-containing protein</fullName>
    </recommendedName>
</protein>
<organism evidence="1 2">
    <name type="scientific">Phytophthora nicotianae CJ01A1</name>
    <dbReference type="NCBI Taxonomy" id="1317063"/>
    <lineage>
        <taxon>Eukaryota</taxon>
        <taxon>Sar</taxon>
        <taxon>Stramenopiles</taxon>
        <taxon>Oomycota</taxon>
        <taxon>Peronosporomycetes</taxon>
        <taxon>Peronosporales</taxon>
        <taxon>Peronosporaceae</taxon>
        <taxon>Phytophthora</taxon>
    </lineage>
</organism>
<name>W2VX31_PHYNI</name>
<sequence length="376" mass="42387">MNRFGWLEWIVKANRPLMFCENTFARRYSSLEPISVETLRALLEGITRSVEADVAAEPPDAFGIMFDGWTHSSEDFVAVFAYCEDNGIAKSALLSMAPVINGLDEDPSARIHRDFLAGMLEQDFDNCSANRRLATIMLVPLVGCASHRLNRAVQQHMTQNENDFAAVQGLMTKLRTIKHPKASFALLEFLDQDDEELMYLLPCPAYNRQLKKLYADFKDFESVLKALQGENVSLLDVRVWFDGLIEAQPAFAAYIAPRANIVHTPDFELGCVRVLKGNGARLTASEKRALRPFLQVDRAPVNHGEEAETDSLVQRLEKRRRLEAREARYCLVGSIPATSNKVEGFFSVARATLGYERNGLQPIPLEMVLFLRENSR</sequence>
<evidence type="ECO:0000313" key="2">
    <source>
        <dbReference type="Proteomes" id="UP000018958"/>
    </source>
</evidence>
<accession>W2VX31</accession>
<dbReference type="EMBL" id="ANIX01004000">
    <property type="protein sequence ID" value="ETP02875.1"/>
    <property type="molecule type" value="Genomic_DNA"/>
</dbReference>
<evidence type="ECO:0008006" key="3">
    <source>
        <dbReference type="Google" id="ProtNLM"/>
    </source>
</evidence>
<gene>
    <name evidence="1" type="ORF">F441_20113</name>
</gene>
<dbReference type="InterPro" id="IPR012337">
    <property type="entry name" value="RNaseH-like_sf"/>
</dbReference>